<organism evidence="3 4">
    <name type="scientific">Olea europaea subsp. europaea</name>
    <dbReference type="NCBI Taxonomy" id="158383"/>
    <lineage>
        <taxon>Eukaryota</taxon>
        <taxon>Viridiplantae</taxon>
        <taxon>Streptophyta</taxon>
        <taxon>Embryophyta</taxon>
        <taxon>Tracheophyta</taxon>
        <taxon>Spermatophyta</taxon>
        <taxon>Magnoliopsida</taxon>
        <taxon>eudicotyledons</taxon>
        <taxon>Gunneridae</taxon>
        <taxon>Pentapetalae</taxon>
        <taxon>asterids</taxon>
        <taxon>lamiids</taxon>
        <taxon>Lamiales</taxon>
        <taxon>Oleaceae</taxon>
        <taxon>Oleeae</taxon>
        <taxon>Olea</taxon>
    </lineage>
</organism>
<dbReference type="Pfam" id="PF02458">
    <property type="entry name" value="Transferase"/>
    <property type="match status" value="1"/>
</dbReference>
<keyword evidence="4" id="KW-1185">Reference proteome</keyword>
<name>A0A8S0Q196_OLEEU</name>
<dbReference type="InterPro" id="IPR023213">
    <property type="entry name" value="CAT-like_dom_sf"/>
</dbReference>
<protein>
    <submittedName>
        <fullName evidence="3">Malonyl-coenzyme:anthocyanin 5-O-glucoside-6 -O-malonyltransferase-like</fullName>
    </submittedName>
</protein>
<keyword evidence="1" id="KW-0808">Transferase</keyword>
<reference evidence="3 4" key="1">
    <citation type="submission" date="2019-12" db="EMBL/GenBank/DDBJ databases">
        <authorList>
            <person name="Alioto T."/>
            <person name="Alioto T."/>
            <person name="Gomez Garrido J."/>
        </authorList>
    </citation>
    <scope>NUCLEOTIDE SEQUENCE [LARGE SCALE GENOMIC DNA]</scope>
</reference>
<keyword evidence="2" id="KW-0012">Acyltransferase</keyword>
<dbReference type="Gene3D" id="3.30.559.10">
    <property type="entry name" value="Chloramphenicol acetyltransferase-like domain"/>
    <property type="match status" value="2"/>
</dbReference>
<gene>
    <name evidence="3" type="ORF">OLEA9_A080269</name>
</gene>
<dbReference type="EMBL" id="CACTIH010000423">
    <property type="protein sequence ID" value="CAA2960617.1"/>
    <property type="molecule type" value="Genomic_DNA"/>
</dbReference>
<comment type="caution">
    <text evidence="3">The sequence shown here is derived from an EMBL/GenBank/DDBJ whole genome shotgun (WGS) entry which is preliminary data.</text>
</comment>
<dbReference type="Gramene" id="OE9A080269T1">
    <property type="protein sequence ID" value="OE9A080269C1"/>
    <property type="gene ID" value="OE9A080269"/>
</dbReference>
<dbReference type="AlphaFoldDB" id="A0A8S0Q196"/>
<evidence type="ECO:0000256" key="1">
    <source>
        <dbReference type="ARBA" id="ARBA00022679"/>
    </source>
</evidence>
<accession>A0A8S0Q196</accession>
<dbReference type="OrthoDB" id="1862401at2759"/>
<dbReference type="Proteomes" id="UP000594638">
    <property type="component" value="Unassembled WGS sequence"/>
</dbReference>
<dbReference type="InterPro" id="IPR051504">
    <property type="entry name" value="Plant_metabolite_acyltrans"/>
</dbReference>
<evidence type="ECO:0000313" key="3">
    <source>
        <dbReference type="EMBL" id="CAA2960617.1"/>
    </source>
</evidence>
<dbReference type="PANTHER" id="PTHR31625">
    <property type="match status" value="1"/>
</dbReference>
<sequence length="465" mass="51308">MLQPQSLEAPTAMATTVLEHCQVTPPPDAAIEFSLPLVFFDLIWWDFPPNQSVLFFDFPISKSRFLDTIVPNLKQSLSLALKHFLPLAGKIIHPLISGMPISLYTIGDSVSLTISESGADFNNLTGNHQRDSREFYSYVPQLPPATSSSDSIRVPALALQVTVFPEHGVCFGFTNHHVIGDASTVVSFIQSWASINRFNGDSKYCSLPSFDRTNVQDLNGLDSTYWDLILKDCDSLEPPLINPPTNKFRATFVLREEDVQKLKKLLLSERKSATHVSSFTVACALVWICLAKSATESGEMVPDDEVEHFNFVADCRSRLNPPLPATYFGNCVVPVLQAKSSHGKLKGNDGFFIAAESIGLAIAQTVFNEKGILHDVQNLTAQFQELIGKRQFSVAGSPRFDFYSVDYGWGRPKKFEALFIDGDGAISFCKSREPEGGLEIGLSRPKISIDSFATTFTEVLGNLIP</sequence>
<evidence type="ECO:0000313" key="4">
    <source>
        <dbReference type="Proteomes" id="UP000594638"/>
    </source>
</evidence>
<dbReference type="GO" id="GO:0016747">
    <property type="term" value="F:acyltransferase activity, transferring groups other than amino-acyl groups"/>
    <property type="evidence" value="ECO:0007669"/>
    <property type="project" value="UniProtKB-ARBA"/>
</dbReference>
<evidence type="ECO:0000256" key="2">
    <source>
        <dbReference type="ARBA" id="ARBA00023315"/>
    </source>
</evidence>
<proteinExistence type="predicted"/>